<feature type="transmembrane region" description="Helical" evidence="6">
    <location>
        <begin position="269"/>
        <end position="286"/>
    </location>
</feature>
<dbReference type="InterPro" id="IPR045062">
    <property type="entry name" value="Cyt_c_biogenesis_CcsA/CcmC"/>
</dbReference>
<gene>
    <name evidence="9" type="ORF">COV74_02405</name>
</gene>
<evidence type="ECO:0000256" key="6">
    <source>
        <dbReference type="SAM" id="Phobius"/>
    </source>
</evidence>
<dbReference type="GO" id="GO:0005886">
    <property type="term" value="C:plasma membrane"/>
    <property type="evidence" value="ECO:0007669"/>
    <property type="project" value="TreeGrafter"/>
</dbReference>
<keyword evidence="7" id="KW-0732">Signal</keyword>
<evidence type="ECO:0000256" key="2">
    <source>
        <dbReference type="ARBA" id="ARBA00022692"/>
    </source>
</evidence>
<keyword evidence="5 6" id="KW-0472">Membrane</keyword>
<dbReference type="GO" id="GO:0020037">
    <property type="term" value="F:heme binding"/>
    <property type="evidence" value="ECO:0007669"/>
    <property type="project" value="InterPro"/>
</dbReference>
<feature type="transmembrane region" description="Helical" evidence="6">
    <location>
        <begin position="391"/>
        <end position="417"/>
    </location>
</feature>
<feature type="transmembrane region" description="Helical" evidence="6">
    <location>
        <begin position="437"/>
        <end position="461"/>
    </location>
</feature>
<dbReference type="PANTHER" id="PTHR30071">
    <property type="entry name" value="HEME EXPORTER PROTEIN C"/>
    <property type="match status" value="1"/>
</dbReference>
<accession>A0A2H0LRM5</accession>
<feature type="signal peptide" evidence="7">
    <location>
        <begin position="1"/>
        <end position="20"/>
    </location>
</feature>
<keyword evidence="4 6" id="KW-1133">Transmembrane helix</keyword>
<feature type="transmembrane region" description="Helical" evidence="6">
    <location>
        <begin position="298"/>
        <end position="318"/>
    </location>
</feature>
<feature type="chain" id="PRO_5013614588" evidence="7">
    <location>
        <begin position="21"/>
        <end position="561"/>
    </location>
</feature>
<feature type="domain" description="Cytochrome c assembly protein" evidence="8">
    <location>
        <begin position="324"/>
        <end position="523"/>
    </location>
</feature>
<organism evidence="9 10">
    <name type="scientific">Candidatus Abzuiibacterium crystallinum</name>
    <dbReference type="NCBI Taxonomy" id="1974748"/>
    <lineage>
        <taxon>Bacteria</taxon>
        <taxon>Pseudomonadati</taxon>
        <taxon>Candidatus Omnitrophota</taxon>
        <taxon>Candidatus Abzuiibacterium</taxon>
    </lineage>
</organism>
<feature type="transmembrane region" description="Helical" evidence="6">
    <location>
        <begin position="330"/>
        <end position="349"/>
    </location>
</feature>
<evidence type="ECO:0000256" key="5">
    <source>
        <dbReference type="ARBA" id="ARBA00023136"/>
    </source>
</evidence>
<dbReference type="EMBL" id="PCVY01000022">
    <property type="protein sequence ID" value="PIQ87016.1"/>
    <property type="molecule type" value="Genomic_DNA"/>
</dbReference>
<feature type="transmembrane region" description="Helical" evidence="6">
    <location>
        <begin position="501"/>
        <end position="525"/>
    </location>
</feature>
<dbReference type="GO" id="GO:0017004">
    <property type="term" value="P:cytochrome complex assembly"/>
    <property type="evidence" value="ECO:0007669"/>
    <property type="project" value="UniProtKB-KW"/>
</dbReference>
<feature type="transmembrane region" description="Helical" evidence="6">
    <location>
        <begin position="476"/>
        <end position="494"/>
    </location>
</feature>
<feature type="transmembrane region" description="Helical" evidence="6">
    <location>
        <begin position="537"/>
        <end position="556"/>
    </location>
</feature>
<feature type="transmembrane region" description="Helical" evidence="6">
    <location>
        <begin position="356"/>
        <end position="376"/>
    </location>
</feature>
<dbReference type="Pfam" id="PF01578">
    <property type="entry name" value="Cytochrom_C_asm"/>
    <property type="match status" value="1"/>
</dbReference>
<dbReference type="PANTHER" id="PTHR30071:SF1">
    <property type="entry name" value="CYTOCHROME B_B6 PROTEIN-RELATED"/>
    <property type="match status" value="1"/>
</dbReference>
<protein>
    <submittedName>
        <fullName evidence="9">Cytochrome C biogenesis protein</fullName>
    </submittedName>
</protein>
<evidence type="ECO:0000259" key="8">
    <source>
        <dbReference type="Pfam" id="PF01578"/>
    </source>
</evidence>
<evidence type="ECO:0000256" key="1">
    <source>
        <dbReference type="ARBA" id="ARBA00004141"/>
    </source>
</evidence>
<evidence type="ECO:0000313" key="9">
    <source>
        <dbReference type="EMBL" id="PIQ87016.1"/>
    </source>
</evidence>
<proteinExistence type="predicted"/>
<evidence type="ECO:0000256" key="4">
    <source>
        <dbReference type="ARBA" id="ARBA00022989"/>
    </source>
</evidence>
<keyword evidence="2 6" id="KW-0812">Transmembrane</keyword>
<dbReference type="Proteomes" id="UP000230859">
    <property type="component" value="Unassembled WGS sequence"/>
</dbReference>
<evidence type="ECO:0000256" key="3">
    <source>
        <dbReference type="ARBA" id="ARBA00022748"/>
    </source>
</evidence>
<evidence type="ECO:0000313" key="10">
    <source>
        <dbReference type="Proteomes" id="UP000230859"/>
    </source>
</evidence>
<keyword evidence="3" id="KW-0201">Cytochrome c-type biogenesis</keyword>
<dbReference type="InterPro" id="IPR002541">
    <property type="entry name" value="Cyt_c_assembly"/>
</dbReference>
<name>A0A2H0LRM5_9BACT</name>
<comment type="subcellular location">
    <subcellularLocation>
        <location evidence="1">Membrane</location>
        <topology evidence="1">Multi-pass membrane protein</topology>
    </subcellularLocation>
</comment>
<comment type="caution">
    <text evidence="9">The sequence shown here is derived from an EMBL/GenBank/DDBJ whole genome shotgun (WGS) entry which is preliminary data.</text>
</comment>
<dbReference type="AlphaFoldDB" id="A0A2H0LRM5"/>
<reference evidence="9 10" key="1">
    <citation type="submission" date="2017-09" db="EMBL/GenBank/DDBJ databases">
        <title>Depth-based differentiation of microbial function through sediment-hosted aquifers and enrichment of novel symbionts in the deep terrestrial subsurface.</title>
        <authorList>
            <person name="Probst A.J."/>
            <person name="Ladd B."/>
            <person name="Jarett J.K."/>
            <person name="Geller-Mcgrath D.E."/>
            <person name="Sieber C.M."/>
            <person name="Emerson J.B."/>
            <person name="Anantharaman K."/>
            <person name="Thomas B.C."/>
            <person name="Malmstrom R."/>
            <person name="Stieglmeier M."/>
            <person name="Klingl A."/>
            <person name="Woyke T."/>
            <person name="Ryan C.M."/>
            <person name="Banfield J.F."/>
        </authorList>
    </citation>
    <scope>NUCLEOTIDE SEQUENCE [LARGE SCALE GENOMIC DNA]</scope>
    <source>
        <strain evidence="9">CG11_big_fil_rev_8_21_14_0_20_45_26</strain>
    </source>
</reference>
<sequence length="561" mass="63003">MKKMFWKPSILILLAGCWFAAATLHIPFAAADDARSVSVILDKIPVQDSGRIKPFESFARENVLQVTGKSSYEHLPPSLLVWLWIANPDEWSNTPLLKISYPVLQERFSSDLVKHRLAPGLVLADLDFGKEVRSIQEKNNREEKLTKLEQEKLSLYHRARLFQAISHGQFPGFMPHPDDPTLGWLPLEIFGMDNAQSFIGNLYPVDYFDSAKNAFFYMLGRLREGNMALALSSTEAFAKELKSLLASRDIVLDQSKINLELQYLQLKPFRLASLFYFLGALAFFFGPREKKKWASAAFTFFVTGFLLHTYGFALRVMIAGRPPVSNMYESVIWVAWGVVLFAGILWLVYRSPAIPAIASMVAALTLLIGESLPAVLDPSIKPLVPVLRSNYWLTIHVLTITLGYGAFLLNWGIAHALMYQMSFGKKQKKSAEPLTEFLFRTLQIGIIFLSAGTILGGVWAAESWGRFWGWDPKETWALIAILAYLAVLHARSAGWLDTFGVAFYSALCFLTVIMAWYGVNFVLAAGLHSYGFGGGGFPYVSIVIAIDVLVINYFAWRFKNT</sequence>
<evidence type="ECO:0000256" key="7">
    <source>
        <dbReference type="SAM" id="SignalP"/>
    </source>
</evidence>